<dbReference type="SUPFAM" id="SSF55729">
    <property type="entry name" value="Acyl-CoA N-acyltransferases (Nat)"/>
    <property type="match status" value="1"/>
</dbReference>
<evidence type="ECO:0000256" key="1">
    <source>
        <dbReference type="ARBA" id="ARBA00022679"/>
    </source>
</evidence>
<keyword evidence="5" id="KW-1185">Reference proteome</keyword>
<feature type="domain" description="N-acetyltransferase" evidence="3">
    <location>
        <begin position="3"/>
        <end position="153"/>
    </location>
</feature>
<keyword evidence="1" id="KW-0808">Transferase</keyword>
<dbReference type="PROSITE" id="PS51186">
    <property type="entry name" value="GNAT"/>
    <property type="match status" value="1"/>
</dbReference>
<reference evidence="5" key="1">
    <citation type="journal article" date="2019" name="Int. J. Syst. Evol. Microbiol.">
        <title>The Global Catalogue of Microorganisms (GCM) 10K type strain sequencing project: providing services to taxonomists for standard genome sequencing and annotation.</title>
        <authorList>
            <consortium name="The Broad Institute Genomics Platform"/>
            <consortium name="The Broad Institute Genome Sequencing Center for Infectious Disease"/>
            <person name="Wu L."/>
            <person name="Ma J."/>
        </authorList>
    </citation>
    <scope>NUCLEOTIDE SEQUENCE [LARGE SCALE GENOMIC DNA]</scope>
    <source>
        <strain evidence="5">DT28</strain>
    </source>
</reference>
<evidence type="ECO:0000313" key="4">
    <source>
        <dbReference type="EMBL" id="MFC4655982.1"/>
    </source>
</evidence>
<proteinExistence type="predicted"/>
<evidence type="ECO:0000256" key="2">
    <source>
        <dbReference type="ARBA" id="ARBA00023315"/>
    </source>
</evidence>
<gene>
    <name evidence="4" type="ORF">ACFO3I_13275</name>
</gene>
<protein>
    <submittedName>
        <fullName evidence="4">GNAT family N-acetyltransferase</fullName>
    </submittedName>
</protein>
<dbReference type="InterPro" id="IPR000182">
    <property type="entry name" value="GNAT_dom"/>
</dbReference>
<dbReference type="Pfam" id="PF00583">
    <property type="entry name" value="Acetyltransf_1"/>
    <property type="match status" value="1"/>
</dbReference>
<name>A0ABV9JNZ0_9GAMM</name>
<accession>A0ABV9JNZ0</accession>
<evidence type="ECO:0000259" key="3">
    <source>
        <dbReference type="PROSITE" id="PS51186"/>
    </source>
</evidence>
<dbReference type="InterPro" id="IPR050832">
    <property type="entry name" value="Bact_Acetyltransf"/>
</dbReference>
<sequence>MSLVICSADPLSEPVQQIFRQSEAYLAALYPAESNHIESAEALTKENVVFLAVYWHGELAGCGAVKILSDDGLYGEVKRVFVLPEFRGQGLSKALMLELEHQLKAKSVSLARLETGIHQPEALGLYEKLGYQYRPPFAGYQPDPLSVFMEKSL</sequence>
<dbReference type="PANTHER" id="PTHR43877:SF2">
    <property type="entry name" value="AMINOALKYLPHOSPHONATE N-ACETYLTRANSFERASE-RELATED"/>
    <property type="match status" value="1"/>
</dbReference>
<evidence type="ECO:0000313" key="5">
    <source>
        <dbReference type="Proteomes" id="UP001595962"/>
    </source>
</evidence>
<comment type="caution">
    <text evidence="4">The sequence shown here is derived from an EMBL/GenBank/DDBJ whole genome shotgun (WGS) entry which is preliminary data.</text>
</comment>
<dbReference type="EMBL" id="JBHSGB010000010">
    <property type="protein sequence ID" value="MFC4655982.1"/>
    <property type="molecule type" value="Genomic_DNA"/>
</dbReference>
<dbReference type="RefSeq" id="WP_377334594.1">
    <property type="nucleotide sequence ID" value="NZ_JBHSGB010000010.1"/>
</dbReference>
<dbReference type="PANTHER" id="PTHR43877">
    <property type="entry name" value="AMINOALKYLPHOSPHONATE N-ACETYLTRANSFERASE-RELATED-RELATED"/>
    <property type="match status" value="1"/>
</dbReference>
<keyword evidence="2" id="KW-0012">Acyltransferase</keyword>
<dbReference type="Proteomes" id="UP001595962">
    <property type="component" value="Unassembled WGS sequence"/>
</dbReference>
<organism evidence="4 5">
    <name type="scientific">Rheinheimera marina</name>
    <dbReference type="NCBI Taxonomy" id="1774958"/>
    <lineage>
        <taxon>Bacteria</taxon>
        <taxon>Pseudomonadati</taxon>
        <taxon>Pseudomonadota</taxon>
        <taxon>Gammaproteobacteria</taxon>
        <taxon>Chromatiales</taxon>
        <taxon>Chromatiaceae</taxon>
        <taxon>Rheinheimera</taxon>
    </lineage>
</organism>
<dbReference type="Gene3D" id="3.40.630.30">
    <property type="match status" value="1"/>
</dbReference>
<dbReference type="CDD" id="cd04301">
    <property type="entry name" value="NAT_SF"/>
    <property type="match status" value="1"/>
</dbReference>
<dbReference type="InterPro" id="IPR016181">
    <property type="entry name" value="Acyl_CoA_acyltransferase"/>
</dbReference>